<organism evidence="1 2">
    <name type="scientific">Sphingomonas ginkgonis</name>
    <dbReference type="NCBI Taxonomy" id="2315330"/>
    <lineage>
        <taxon>Bacteria</taxon>
        <taxon>Pseudomonadati</taxon>
        <taxon>Pseudomonadota</taxon>
        <taxon>Alphaproteobacteria</taxon>
        <taxon>Sphingomonadales</taxon>
        <taxon>Sphingomonadaceae</taxon>
        <taxon>Sphingomonas</taxon>
    </lineage>
</organism>
<name>A0A3R9Y443_9SPHN</name>
<keyword evidence="2" id="KW-1185">Reference proteome</keyword>
<protein>
    <submittedName>
        <fullName evidence="1">DUF1491 family protein</fullName>
    </submittedName>
</protein>
<proteinExistence type="predicted"/>
<gene>
    <name evidence="1" type="ORF">HMF7854_02175</name>
</gene>
<comment type="caution">
    <text evidence="1">The sequence shown here is derived from an EMBL/GenBank/DDBJ whole genome shotgun (WGS) entry which is preliminary data.</text>
</comment>
<accession>A0A3R9Y443</accession>
<evidence type="ECO:0000313" key="1">
    <source>
        <dbReference type="EMBL" id="RST29763.1"/>
    </source>
</evidence>
<sequence length="113" mass="12343">MSDDRLAAHLEVAGLLRRAEALGGTGTIVARGDRERGGLLIQVTERGTTTAVLERLLGADGRYRWQRSGPKDASESAVDGWMTSRRRNDPDLWLIELAIVPSARFIDETTGVP</sequence>
<dbReference type="Proteomes" id="UP000274661">
    <property type="component" value="Unassembled WGS sequence"/>
</dbReference>
<dbReference type="Pfam" id="PF07372">
    <property type="entry name" value="DUF1491"/>
    <property type="match status" value="1"/>
</dbReference>
<evidence type="ECO:0000313" key="2">
    <source>
        <dbReference type="Proteomes" id="UP000274661"/>
    </source>
</evidence>
<dbReference type="RefSeq" id="WP_126717603.1">
    <property type="nucleotide sequence ID" value="NZ_RWJF01000001.1"/>
</dbReference>
<dbReference type="EMBL" id="RWJF01000001">
    <property type="protein sequence ID" value="RST29763.1"/>
    <property type="molecule type" value="Genomic_DNA"/>
</dbReference>
<dbReference type="OrthoDB" id="9809136at2"/>
<dbReference type="AlphaFoldDB" id="A0A3R9Y443"/>
<dbReference type="Gene3D" id="3.40.1530.20">
    <property type="entry name" value="Protein of unknown function (DUF1491)"/>
    <property type="match status" value="1"/>
</dbReference>
<reference evidence="1 2" key="1">
    <citation type="submission" date="2018-12" db="EMBL/GenBank/DDBJ databases">
        <title>Sphingomonas sp. HMF7854 Genome sequencing and assembly.</title>
        <authorList>
            <person name="Cha I."/>
            <person name="Kang H."/>
            <person name="Kim H."/>
            <person name="Kang J."/>
            <person name="Joh K."/>
        </authorList>
    </citation>
    <scope>NUCLEOTIDE SEQUENCE [LARGE SCALE GENOMIC DNA]</scope>
    <source>
        <strain evidence="1 2">HMF7854</strain>
    </source>
</reference>
<dbReference type="InterPro" id="IPR009964">
    <property type="entry name" value="DUF1491"/>
</dbReference>